<gene>
    <name evidence="2" type="ORF">V202x_32340</name>
</gene>
<dbReference type="Proteomes" id="UP000318384">
    <property type="component" value="Chromosome"/>
</dbReference>
<organism evidence="2 3">
    <name type="scientific">Gimesia aquarii</name>
    <dbReference type="NCBI Taxonomy" id="2527964"/>
    <lineage>
        <taxon>Bacteria</taxon>
        <taxon>Pseudomonadati</taxon>
        <taxon>Planctomycetota</taxon>
        <taxon>Planctomycetia</taxon>
        <taxon>Planctomycetales</taxon>
        <taxon>Planctomycetaceae</taxon>
        <taxon>Gimesia</taxon>
    </lineage>
</organism>
<keyword evidence="1" id="KW-1133">Transmembrane helix</keyword>
<keyword evidence="1" id="KW-0812">Transmembrane</keyword>
<reference evidence="2 3" key="1">
    <citation type="submission" date="2019-03" db="EMBL/GenBank/DDBJ databases">
        <title>Deep-cultivation of Planctomycetes and their phenomic and genomic characterization uncovers novel biology.</title>
        <authorList>
            <person name="Wiegand S."/>
            <person name="Jogler M."/>
            <person name="Boedeker C."/>
            <person name="Pinto D."/>
            <person name="Vollmers J."/>
            <person name="Rivas-Marin E."/>
            <person name="Kohn T."/>
            <person name="Peeters S.H."/>
            <person name="Heuer A."/>
            <person name="Rast P."/>
            <person name="Oberbeckmann S."/>
            <person name="Bunk B."/>
            <person name="Jeske O."/>
            <person name="Meyerdierks A."/>
            <person name="Storesund J.E."/>
            <person name="Kallscheuer N."/>
            <person name="Luecker S."/>
            <person name="Lage O.M."/>
            <person name="Pohl T."/>
            <person name="Merkel B.J."/>
            <person name="Hornburger P."/>
            <person name="Mueller R.-W."/>
            <person name="Bruemmer F."/>
            <person name="Labrenz M."/>
            <person name="Spormann A.M."/>
            <person name="Op den Camp H."/>
            <person name="Overmann J."/>
            <person name="Amann R."/>
            <person name="Jetten M.S.M."/>
            <person name="Mascher T."/>
            <person name="Medema M.H."/>
            <person name="Devos D.P."/>
            <person name="Kaster A.-K."/>
            <person name="Ovreas L."/>
            <person name="Rohde M."/>
            <person name="Galperin M.Y."/>
            <person name="Jogler C."/>
        </authorList>
    </citation>
    <scope>NUCLEOTIDE SEQUENCE [LARGE SCALE GENOMIC DNA]</scope>
    <source>
        <strain evidence="2 3">V202</strain>
    </source>
</reference>
<accession>A0A517WX39</accession>
<name>A0A517WX39_9PLAN</name>
<protein>
    <submittedName>
        <fullName evidence="2">Uncharacterized protein</fullName>
    </submittedName>
</protein>
<dbReference type="AlphaFoldDB" id="A0A517WX39"/>
<evidence type="ECO:0000313" key="2">
    <source>
        <dbReference type="EMBL" id="QDU09837.1"/>
    </source>
</evidence>
<keyword evidence="3" id="KW-1185">Reference proteome</keyword>
<feature type="transmembrane region" description="Helical" evidence="1">
    <location>
        <begin position="20"/>
        <end position="41"/>
    </location>
</feature>
<evidence type="ECO:0000313" key="3">
    <source>
        <dbReference type="Proteomes" id="UP000318384"/>
    </source>
</evidence>
<evidence type="ECO:0000256" key="1">
    <source>
        <dbReference type="SAM" id="Phobius"/>
    </source>
</evidence>
<sequence>MDVVSSAFVLRTLYLPTRFLQATLWFSVFIRQCIALLLNLLKHTRSCQLSQFISDGFEPLRLMVVSSVFENNSHV</sequence>
<proteinExistence type="predicted"/>
<keyword evidence="1" id="KW-0472">Membrane</keyword>
<dbReference type="EMBL" id="CP037422">
    <property type="protein sequence ID" value="QDU09837.1"/>
    <property type="molecule type" value="Genomic_DNA"/>
</dbReference>